<dbReference type="InterPro" id="IPR022462">
    <property type="entry name" value="EpmB"/>
</dbReference>
<feature type="domain" description="Radical SAM core" evidence="16">
    <location>
        <begin position="100"/>
        <end position="323"/>
    </location>
</feature>
<keyword evidence="7" id="KW-0949">S-adenosyl-L-methionine</keyword>
<name>A0AB39V015_9GAMM</name>
<gene>
    <name evidence="17" type="primary">epmB</name>
    <name evidence="17" type="ORF">AAIA72_07210</name>
</gene>
<evidence type="ECO:0000256" key="8">
    <source>
        <dbReference type="ARBA" id="ARBA00022723"/>
    </source>
</evidence>
<dbReference type="PANTHER" id="PTHR30538">
    <property type="entry name" value="LYSINE 2,3-AMINOMUTASE-RELATED"/>
    <property type="match status" value="1"/>
</dbReference>
<proteinExistence type="inferred from homology"/>
<dbReference type="EMBL" id="CP154858">
    <property type="protein sequence ID" value="XDT73748.1"/>
    <property type="molecule type" value="Genomic_DNA"/>
</dbReference>
<dbReference type="CDD" id="cd01335">
    <property type="entry name" value="Radical_SAM"/>
    <property type="match status" value="1"/>
</dbReference>
<evidence type="ECO:0000256" key="13">
    <source>
        <dbReference type="ARBA" id="ARBA00030756"/>
    </source>
</evidence>
<comment type="catalytic activity">
    <reaction evidence="1">
        <text>L-lysine = D-beta-lysine</text>
        <dbReference type="Rhea" id="RHEA:44148"/>
        <dbReference type="ChEBI" id="CHEBI:32551"/>
        <dbReference type="ChEBI" id="CHEBI:84138"/>
    </reaction>
</comment>
<dbReference type="GO" id="GO:0016853">
    <property type="term" value="F:isomerase activity"/>
    <property type="evidence" value="ECO:0007669"/>
    <property type="project" value="UniProtKB-KW"/>
</dbReference>
<sequence length="334" mass="37565">MGSIEVLPWQVELKSSHIAVSELLERLGLRVSDLPGEVDPDSPFPLRVTPHYLSLMRPGNPRDPLLLQVLPRKVENQPVPGFVADPLEEVQAGTSPGMLHKYSGRVLLILTQACAIHCRYCFRRNFPYADHRRSLEAWSETLDQIARQPDMTEVILSGGDPLVLPDAALFQILDKVEAIPHVRRLRIHTRFPVVLPSRFTGTLLDRLSRSRLRVVLVNHANHPQELDTQSARVFADLHRAGVTLLNQAVLLAGINDDLVTLTRLFTTLFDQGVLPYYLHLTDRAAGTAHFHVSRERGLALYADLMARLPGYLVPKLAEEIPGRPSKTWWTPDRA</sequence>
<dbReference type="PIRSF" id="PIRSF004911">
    <property type="entry name" value="DUF160"/>
    <property type="match status" value="1"/>
</dbReference>
<keyword evidence="10" id="KW-0408">Iron</keyword>
<dbReference type="InterPro" id="IPR058240">
    <property type="entry name" value="rSAM_sf"/>
</dbReference>
<evidence type="ECO:0000256" key="11">
    <source>
        <dbReference type="ARBA" id="ARBA00023014"/>
    </source>
</evidence>
<evidence type="ECO:0000256" key="15">
    <source>
        <dbReference type="PIRSR" id="PIRSR603739-50"/>
    </source>
</evidence>
<feature type="binding site" evidence="14">
    <location>
        <position position="121"/>
    </location>
    <ligand>
        <name>[4Fe-4S] cluster</name>
        <dbReference type="ChEBI" id="CHEBI:49883"/>
        <note>4Fe-4S-S-AdoMet</note>
    </ligand>
</feature>
<evidence type="ECO:0000313" key="17">
    <source>
        <dbReference type="EMBL" id="XDT73748.1"/>
    </source>
</evidence>
<dbReference type="NCBIfam" id="TIGR03821">
    <property type="entry name" value="EFP_modif_epmB"/>
    <property type="match status" value="1"/>
</dbReference>
<evidence type="ECO:0000256" key="3">
    <source>
        <dbReference type="ARBA" id="ARBA00001966"/>
    </source>
</evidence>
<dbReference type="SFLD" id="SFLDG01070">
    <property type="entry name" value="PLP-dependent"/>
    <property type="match status" value="1"/>
</dbReference>
<keyword evidence="8 14" id="KW-0479">Metal-binding</keyword>
<evidence type="ECO:0000256" key="7">
    <source>
        <dbReference type="ARBA" id="ARBA00022691"/>
    </source>
</evidence>
<dbReference type="InterPro" id="IPR013785">
    <property type="entry name" value="Aldolase_TIM"/>
</dbReference>
<feature type="modified residue" description="N6-(pyridoxal phosphate)lysine" evidence="15">
    <location>
        <position position="326"/>
    </location>
</feature>
<dbReference type="KEGG" id="tcd:AAIA72_07210"/>
<dbReference type="GO" id="GO:0046872">
    <property type="term" value="F:metal ion binding"/>
    <property type="evidence" value="ECO:0007669"/>
    <property type="project" value="UniProtKB-KW"/>
</dbReference>
<dbReference type="InterPro" id="IPR003739">
    <property type="entry name" value="Lys_aminomutase/Glu_NH3_mut"/>
</dbReference>
<dbReference type="RefSeq" id="WP_369602729.1">
    <property type="nucleotide sequence ID" value="NZ_CP154858.1"/>
</dbReference>
<keyword evidence="11 14" id="KW-0411">Iron-sulfur</keyword>
<dbReference type="Pfam" id="PF04055">
    <property type="entry name" value="Radical_SAM"/>
    <property type="match status" value="1"/>
</dbReference>
<dbReference type="Gene3D" id="3.20.20.70">
    <property type="entry name" value="Aldolase class I"/>
    <property type="match status" value="1"/>
</dbReference>
<evidence type="ECO:0000256" key="9">
    <source>
        <dbReference type="ARBA" id="ARBA00022898"/>
    </source>
</evidence>
<dbReference type="SFLD" id="SFLDF00314">
    <property type="entry name" value="L-lysine_2_3-aminomutase_(yjeK"/>
    <property type="match status" value="1"/>
</dbReference>
<dbReference type="NCBIfam" id="TIGR00238">
    <property type="entry name" value="KamA family radical SAM protein"/>
    <property type="match status" value="1"/>
</dbReference>
<dbReference type="InterPro" id="IPR007197">
    <property type="entry name" value="rSAM"/>
</dbReference>
<dbReference type="PROSITE" id="PS51918">
    <property type="entry name" value="RADICAL_SAM"/>
    <property type="match status" value="1"/>
</dbReference>
<evidence type="ECO:0000259" key="16">
    <source>
        <dbReference type="PROSITE" id="PS51918"/>
    </source>
</evidence>
<dbReference type="AlphaFoldDB" id="A0AB39V015"/>
<evidence type="ECO:0000256" key="12">
    <source>
        <dbReference type="ARBA" id="ARBA00023235"/>
    </source>
</evidence>
<evidence type="ECO:0000256" key="5">
    <source>
        <dbReference type="ARBA" id="ARBA00022363"/>
    </source>
</evidence>
<evidence type="ECO:0000256" key="4">
    <source>
        <dbReference type="ARBA" id="ARBA00008703"/>
    </source>
</evidence>
<protein>
    <recommendedName>
        <fullName evidence="5">L-lysine 2,3-aminomutase</fullName>
    </recommendedName>
    <alternativeName>
        <fullName evidence="13">EF-P post-translational modification enzyme B</fullName>
    </alternativeName>
</protein>
<accession>A0AB39V015</accession>
<evidence type="ECO:0000256" key="2">
    <source>
        <dbReference type="ARBA" id="ARBA00001933"/>
    </source>
</evidence>
<comment type="similarity">
    <text evidence="4">Belongs to the radical SAM superfamily. KamA family.</text>
</comment>
<organism evidence="17">
    <name type="scientific">Thermohahella caldifontis</name>
    <dbReference type="NCBI Taxonomy" id="3142973"/>
    <lineage>
        <taxon>Bacteria</taxon>
        <taxon>Pseudomonadati</taxon>
        <taxon>Pseudomonadota</taxon>
        <taxon>Gammaproteobacteria</taxon>
        <taxon>Oceanospirillales</taxon>
        <taxon>Hahellaceae</taxon>
        <taxon>Thermohahella</taxon>
    </lineage>
</organism>
<feature type="binding site" evidence="14">
    <location>
        <position position="114"/>
    </location>
    <ligand>
        <name>[4Fe-4S] cluster</name>
        <dbReference type="ChEBI" id="CHEBI:49883"/>
        <note>4Fe-4S-S-AdoMet</note>
    </ligand>
</feature>
<evidence type="ECO:0000256" key="10">
    <source>
        <dbReference type="ARBA" id="ARBA00023004"/>
    </source>
</evidence>
<evidence type="ECO:0000256" key="1">
    <source>
        <dbReference type="ARBA" id="ARBA00001352"/>
    </source>
</evidence>
<keyword evidence="9 15" id="KW-0663">Pyridoxal phosphate</keyword>
<comment type="cofactor">
    <cofactor evidence="2 15">
        <name>pyridoxal 5'-phosphate</name>
        <dbReference type="ChEBI" id="CHEBI:597326"/>
    </cofactor>
</comment>
<keyword evidence="12" id="KW-0413">Isomerase</keyword>
<dbReference type="PANTHER" id="PTHR30538:SF1">
    <property type="entry name" value="L-LYSINE 2,3-AMINOMUTASE"/>
    <property type="match status" value="1"/>
</dbReference>
<comment type="cofactor">
    <cofactor evidence="3">
        <name>[4Fe-4S] cluster</name>
        <dbReference type="ChEBI" id="CHEBI:49883"/>
    </cofactor>
</comment>
<evidence type="ECO:0000256" key="14">
    <source>
        <dbReference type="PIRSR" id="PIRSR004911-1"/>
    </source>
</evidence>
<dbReference type="SUPFAM" id="SSF102114">
    <property type="entry name" value="Radical SAM enzymes"/>
    <property type="match status" value="1"/>
</dbReference>
<dbReference type="SFLD" id="SFLDS00029">
    <property type="entry name" value="Radical_SAM"/>
    <property type="match status" value="1"/>
</dbReference>
<dbReference type="GO" id="GO:0051539">
    <property type="term" value="F:4 iron, 4 sulfur cluster binding"/>
    <property type="evidence" value="ECO:0007669"/>
    <property type="project" value="UniProtKB-KW"/>
</dbReference>
<feature type="binding site" evidence="14">
    <location>
        <position position="118"/>
    </location>
    <ligand>
        <name>[4Fe-4S] cluster</name>
        <dbReference type="ChEBI" id="CHEBI:49883"/>
        <note>4Fe-4S-S-AdoMet</note>
    </ligand>
</feature>
<keyword evidence="6 14" id="KW-0004">4Fe-4S</keyword>
<reference evidence="17" key="1">
    <citation type="submission" date="2024-05" db="EMBL/GenBank/DDBJ databases">
        <title>Genome sequencing of novel strain.</title>
        <authorList>
            <person name="Ganbat D."/>
            <person name="Ganbat S."/>
            <person name="Lee S.-J."/>
        </authorList>
    </citation>
    <scope>NUCLEOTIDE SEQUENCE</scope>
    <source>
        <strain evidence="17">SMD15-11</strain>
    </source>
</reference>
<evidence type="ECO:0000256" key="6">
    <source>
        <dbReference type="ARBA" id="ARBA00022485"/>
    </source>
</evidence>